<accession>W9KLQ8</accession>
<evidence type="ECO:0000313" key="1">
    <source>
        <dbReference type="EMBL" id="EWZ45357.1"/>
    </source>
</evidence>
<proteinExistence type="predicted"/>
<dbReference type="HOGENOM" id="CLU_1343293_0_0_1"/>
<name>W9KLQ8_FUSOX</name>
<sequence length="204" mass="23536">MKGHGSASLKPEFALPAGFTDISTERRSTQISLLMQGCTRSSRDMRYPGCYLHLRTHGAENNNPKYKKTAQTWVEEGHGEYNGTCRVGWKGWRETASICPACARQPTKKSVRNRWKFTGIDREYTILVAWRAARRRDMSLCSLSNQEQMDKTADEVDDGAPRHWNRYIRCPHWRCLYTQIHCPLLPHRLAISTDIRFPVADHSL</sequence>
<organism evidence="1">
    <name type="scientific">Fusarium oxysporum Fo47</name>
    <dbReference type="NCBI Taxonomy" id="660027"/>
    <lineage>
        <taxon>Eukaryota</taxon>
        <taxon>Fungi</taxon>
        <taxon>Dikarya</taxon>
        <taxon>Ascomycota</taxon>
        <taxon>Pezizomycotina</taxon>
        <taxon>Sordariomycetes</taxon>
        <taxon>Hypocreomycetidae</taxon>
        <taxon>Hypocreales</taxon>
        <taxon>Nectriaceae</taxon>
        <taxon>Fusarium</taxon>
        <taxon>Fusarium oxysporum species complex</taxon>
    </lineage>
</organism>
<dbReference type="Proteomes" id="UP000030766">
    <property type="component" value="Unassembled WGS sequence"/>
</dbReference>
<reference evidence="1" key="2">
    <citation type="submission" date="2012-06" db="EMBL/GenBank/DDBJ databases">
        <title>Annotation of the Genome Sequence of Fusarium oxysporum Fo47.</title>
        <authorList>
            <consortium name="The Broad Institute Genomics Platform"/>
            <person name="Ma L.-J."/>
            <person name="Corby-Kistler H."/>
            <person name="Broz K."/>
            <person name="Gale L.R."/>
            <person name="Jonkers W."/>
            <person name="O'Donnell K."/>
            <person name="Ploetz R."/>
            <person name="Steinberg C."/>
            <person name="Schwartz D.C."/>
            <person name="VanEtten H."/>
            <person name="Zhou S."/>
            <person name="Young S.K."/>
            <person name="Zeng Q."/>
            <person name="Gargeya S."/>
            <person name="Fitzgerald M."/>
            <person name="Abouelleil A."/>
            <person name="Alvarado L."/>
            <person name="Chapman S.B."/>
            <person name="Gainer-Dewar J."/>
            <person name="Goldberg J."/>
            <person name="Griggs A."/>
            <person name="Gujja S."/>
            <person name="Hansen M."/>
            <person name="Howarth C."/>
            <person name="Imamovic A."/>
            <person name="Ireland A."/>
            <person name="Larimer J."/>
            <person name="McCowan C."/>
            <person name="Murphy C."/>
            <person name="Pearson M."/>
            <person name="Poon T.W."/>
            <person name="Priest M."/>
            <person name="Roberts A."/>
            <person name="Saif S."/>
            <person name="Shea T."/>
            <person name="Sykes S."/>
            <person name="Wortman J."/>
            <person name="Nusbaum C."/>
            <person name="Birren B."/>
        </authorList>
    </citation>
    <scope>NUCLEOTIDE SEQUENCE</scope>
    <source>
        <strain evidence="1">Fo47</strain>
    </source>
</reference>
<reference evidence="1" key="1">
    <citation type="submission" date="2011-06" db="EMBL/GenBank/DDBJ databases">
        <title>The Genome Sequence of Fusarium oxysporum Fo47.</title>
        <authorList>
            <consortium name="The Broad Institute Genome Sequencing Platform"/>
            <person name="Ma L.-J."/>
            <person name="Gale L.R."/>
            <person name="Schwartz D.C."/>
            <person name="Zhou S."/>
            <person name="Corby-Kistler H."/>
            <person name="Young S.K."/>
            <person name="Zeng Q."/>
            <person name="Gargeya S."/>
            <person name="Fitzgerald M."/>
            <person name="Haas B."/>
            <person name="Abouelleil A."/>
            <person name="Alvarado L."/>
            <person name="Arachchi H.M."/>
            <person name="Berlin A."/>
            <person name="Brown A."/>
            <person name="Chapman S.B."/>
            <person name="Chen Z."/>
            <person name="Dunbar C."/>
            <person name="Freedman E."/>
            <person name="Gearin G."/>
            <person name="Gellesch M."/>
            <person name="Goldberg J."/>
            <person name="Griggs A."/>
            <person name="Gujja S."/>
            <person name="Heiman D."/>
            <person name="Howarth C."/>
            <person name="Larson L."/>
            <person name="Lui A."/>
            <person name="MacDonald P.J.P."/>
            <person name="Mehta T."/>
            <person name="Montmayeur A."/>
            <person name="Murphy C."/>
            <person name="Neiman D."/>
            <person name="Pearson M."/>
            <person name="Priest M."/>
            <person name="Roberts A."/>
            <person name="Saif S."/>
            <person name="Shea T."/>
            <person name="Shenoy N."/>
            <person name="Sisk P."/>
            <person name="Stolte C."/>
            <person name="Sykes S."/>
            <person name="Wortman J."/>
            <person name="Nusbaum C."/>
            <person name="Birren B."/>
        </authorList>
    </citation>
    <scope>NUCLEOTIDE SEQUENCE [LARGE SCALE GENOMIC DNA]</scope>
    <source>
        <strain evidence="1">Fo47</strain>
    </source>
</reference>
<dbReference type="EMBL" id="JH717898">
    <property type="protein sequence ID" value="EWZ45357.1"/>
    <property type="molecule type" value="Genomic_DNA"/>
</dbReference>
<dbReference type="VEuPathDB" id="FungiDB:FOZG_05707"/>
<dbReference type="AlphaFoldDB" id="W9KLQ8"/>
<protein>
    <submittedName>
        <fullName evidence="1">Uncharacterized protein</fullName>
    </submittedName>
</protein>
<gene>
    <name evidence="1" type="ORF">FOZG_05707</name>
</gene>